<dbReference type="Gene3D" id="1.25.10.10">
    <property type="entry name" value="Leucine-rich Repeat Variant"/>
    <property type="match status" value="1"/>
</dbReference>
<evidence type="ECO:0000313" key="2">
    <source>
        <dbReference type="Proteomes" id="UP000783863"/>
    </source>
</evidence>
<gene>
    <name evidence="1" type="ORF">EGD98_15845</name>
</gene>
<proteinExistence type="predicted"/>
<name>A0A8J8C9A9_9EURY</name>
<keyword evidence="2" id="KW-1185">Reference proteome</keyword>
<comment type="caution">
    <text evidence="1">The sequence shown here is derived from an EMBL/GenBank/DDBJ whole genome shotgun (WGS) entry which is preliminary data.</text>
</comment>
<reference evidence="1" key="1">
    <citation type="submission" date="2021-06" db="EMBL/GenBank/DDBJ databases">
        <title>Halomicroarcula sp. F24A a new haloarchaeum isolated from saline soil.</title>
        <authorList>
            <person name="Duran-Viseras A."/>
            <person name="Sanchez-Porro C."/>
            <person name="Ventosa A."/>
        </authorList>
    </citation>
    <scope>NUCLEOTIDE SEQUENCE</scope>
    <source>
        <strain evidence="1">F24A</strain>
    </source>
</reference>
<dbReference type="EMBL" id="RKLQ01000002">
    <property type="protein sequence ID" value="MBX0305142.1"/>
    <property type="molecule type" value="Genomic_DNA"/>
</dbReference>
<dbReference type="InterPro" id="IPR016024">
    <property type="entry name" value="ARM-type_fold"/>
</dbReference>
<dbReference type="AlphaFoldDB" id="A0A8J8C9A9"/>
<dbReference type="RefSeq" id="WP_220589331.1">
    <property type="nucleotide sequence ID" value="NZ_RKLQ01000002.1"/>
</dbReference>
<sequence length="786" mass="86138">MGLDQILEIHRDEPIDAGFVRTLLDTVRDLPALSVTNRADVIETITANDRWQVSVDIQPRNSQEILDSLGTTLANVIHHEYRPEVEKHTFGFWLGRSSKPRLILDRLAHVAPLFDALGCEYGHATPNHARPPLWVGPETWRRSSIASLFGPSLVDRIGRDRLFELPALAVREYENGSVVVVAPASYRDATMTLSERDHSGPYATGRLPDPPLSFDGTAPNEWFEALSGLDGWTPRQDSGRRLLRRSATHYEEKRAYIVTRLADDVPRVRASAIRTLDREDVLSMDHLDRLPVRGDPFRHEEPAARAELLRSSLSVPDEGDDFAAVRTALTADDHRVRYAATSRLDDASSRAVARDLTVRVRDDPRPRVRARALDSLAPTNGDYEFRTEVSTVLGRCFGREESERVLVAVMDAAGRVGAVDLFADGLTHDGADVRAAAAQALRETPYPCSSQFEALYPLLGHRDTSVALAVAKALSAAIWPEPEEAVPVLVDALATGSTPAVRAGAAWALERGGAFSRERVRMGLTDPSERVRVAAIEALQDNPEMAAQYAGYLLDRLMAATAKRELDAVGEALRVAWADCGDSFPAEATRLHSLFGAPSPARRRAAATAVSGGPAGPELLRDVVDKWESPQTVGAALAGLGASVAVADRRYFEAHLSNRNPYVRSSALTGVASVIATHPDQELTDTVKTSLREALREQDPRLARAGLRAADLLGEPREVWDALLCDSLSKGAKLRLVDGITTDTLAGVFDRAHRGLYHITDREVFDAFAEKYHRHQEDRPLAGPPW</sequence>
<dbReference type="Proteomes" id="UP000783863">
    <property type="component" value="Unassembled WGS sequence"/>
</dbReference>
<protein>
    <submittedName>
        <fullName evidence="1">HEAT repeat domain-containing protein</fullName>
    </submittedName>
</protein>
<dbReference type="InterPro" id="IPR011989">
    <property type="entry name" value="ARM-like"/>
</dbReference>
<evidence type="ECO:0000313" key="1">
    <source>
        <dbReference type="EMBL" id="MBX0305142.1"/>
    </source>
</evidence>
<dbReference type="Pfam" id="PF13646">
    <property type="entry name" value="HEAT_2"/>
    <property type="match status" value="1"/>
</dbReference>
<organism evidence="1 2">
    <name type="scientific">Haloarcula salinisoli</name>
    <dbReference type="NCBI Taxonomy" id="2487746"/>
    <lineage>
        <taxon>Archaea</taxon>
        <taxon>Methanobacteriati</taxon>
        <taxon>Methanobacteriota</taxon>
        <taxon>Stenosarchaea group</taxon>
        <taxon>Halobacteria</taxon>
        <taxon>Halobacteriales</taxon>
        <taxon>Haloarculaceae</taxon>
        <taxon>Haloarcula</taxon>
    </lineage>
</organism>
<dbReference type="SUPFAM" id="SSF48371">
    <property type="entry name" value="ARM repeat"/>
    <property type="match status" value="1"/>
</dbReference>
<accession>A0A8J8C9A9</accession>